<feature type="region of interest" description="Disordered" evidence="2">
    <location>
        <begin position="1"/>
        <end position="46"/>
    </location>
</feature>
<dbReference type="Gene3D" id="2.70.170.10">
    <property type="entry name" value="Neurotransmitter-gated ion-channel ligand-binding domain"/>
    <property type="match status" value="1"/>
</dbReference>
<evidence type="ECO:0000256" key="1">
    <source>
        <dbReference type="ARBA" id="ARBA00004141"/>
    </source>
</evidence>
<comment type="caution">
    <text evidence="4">The sequence shown here is derived from an EMBL/GenBank/DDBJ whole genome shotgun (WGS) entry which is preliminary data.</text>
</comment>
<comment type="subcellular location">
    <subcellularLocation>
        <location evidence="1">Membrane</location>
        <topology evidence="1">Multi-pass membrane protein</topology>
    </subcellularLocation>
</comment>
<dbReference type="InterPro" id="IPR036734">
    <property type="entry name" value="Neur_chan_lig-bd_sf"/>
</dbReference>
<keyword evidence="3" id="KW-0472">Membrane</keyword>
<feature type="compositionally biased region" description="Basic and acidic residues" evidence="2">
    <location>
        <begin position="537"/>
        <end position="546"/>
    </location>
</feature>
<feature type="transmembrane region" description="Helical" evidence="3">
    <location>
        <begin position="369"/>
        <end position="391"/>
    </location>
</feature>
<dbReference type="InterPro" id="IPR036719">
    <property type="entry name" value="Neuro-gated_channel_TM_sf"/>
</dbReference>
<feature type="compositionally biased region" description="Basic and acidic residues" evidence="2">
    <location>
        <begin position="16"/>
        <end position="27"/>
    </location>
</feature>
<gene>
    <name evidence="4" type="ORF">PECAL_4P24230</name>
</gene>
<dbReference type="SUPFAM" id="SSF63712">
    <property type="entry name" value="Nicotinic receptor ligand binding domain-like"/>
    <property type="match status" value="1"/>
</dbReference>
<feature type="transmembrane region" description="Helical" evidence="3">
    <location>
        <begin position="267"/>
        <end position="284"/>
    </location>
</feature>
<feature type="compositionally biased region" description="Low complexity" evidence="2">
    <location>
        <begin position="568"/>
        <end position="586"/>
    </location>
</feature>
<protein>
    <recommendedName>
        <fullName evidence="6">Neurotransmitter-gated ion-channel ligand-binding domain-containing protein</fullName>
    </recommendedName>
</protein>
<dbReference type="PANTHER" id="PTHR18945">
    <property type="entry name" value="NEUROTRANSMITTER GATED ION CHANNEL"/>
    <property type="match status" value="1"/>
</dbReference>
<evidence type="ECO:0000313" key="5">
    <source>
        <dbReference type="Proteomes" id="UP000789595"/>
    </source>
</evidence>
<dbReference type="GO" id="GO:0004888">
    <property type="term" value="F:transmembrane signaling receptor activity"/>
    <property type="evidence" value="ECO:0007669"/>
    <property type="project" value="InterPro"/>
</dbReference>
<proteinExistence type="predicted"/>
<feature type="region of interest" description="Disordered" evidence="2">
    <location>
        <begin position="449"/>
        <end position="483"/>
    </location>
</feature>
<evidence type="ECO:0000256" key="3">
    <source>
        <dbReference type="SAM" id="Phobius"/>
    </source>
</evidence>
<dbReference type="Gene3D" id="1.20.58.390">
    <property type="entry name" value="Neurotransmitter-gated ion-channel transmembrane domain"/>
    <property type="match status" value="1"/>
</dbReference>
<dbReference type="InterPro" id="IPR006201">
    <property type="entry name" value="Neur_channel"/>
</dbReference>
<feature type="region of interest" description="Disordered" evidence="2">
    <location>
        <begin position="526"/>
        <end position="586"/>
    </location>
</feature>
<dbReference type="InterPro" id="IPR038050">
    <property type="entry name" value="Neuro_actylchol_rec"/>
</dbReference>
<evidence type="ECO:0008006" key="6">
    <source>
        <dbReference type="Google" id="ProtNLM"/>
    </source>
</evidence>
<evidence type="ECO:0000313" key="4">
    <source>
        <dbReference type="EMBL" id="CAH0375102.1"/>
    </source>
</evidence>
<accession>A0A8J2SW81</accession>
<dbReference type="GO" id="GO:0016020">
    <property type="term" value="C:membrane"/>
    <property type="evidence" value="ECO:0007669"/>
    <property type="project" value="UniProtKB-SubCell"/>
</dbReference>
<keyword evidence="5" id="KW-1185">Reference proteome</keyword>
<keyword evidence="3" id="KW-1133">Transmembrane helix</keyword>
<organism evidence="4 5">
    <name type="scientific">Pelagomonas calceolata</name>
    <dbReference type="NCBI Taxonomy" id="35677"/>
    <lineage>
        <taxon>Eukaryota</taxon>
        <taxon>Sar</taxon>
        <taxon>Stramenopiles</taxon>
        <taxon>Ochrophyta</taxon>
        <taxon>Pelagophyceae</taxon>
        <taxon>Pelagomonadales</taxon>
        <taxon>Pelagomonadaceae</taxon>
        <taxon>Pelagomonas</taxon>
    </lineage>
</organism>
<dbReference type="EMBL" id="CAKKNE010000004">
    <property type="protein sequence ID" value="CAH0375102.1"/>
    <property type="molecule type" value="Genomic_DNA"/>
</dbReference>
<sequence length="586" mass="66128">MSFRRESAGSPPQSRPNHEEEKLDRHAALSPDHLPPSPQNRFDAPTKQLSGLDRAAADACLEKNSKFRSAVKGIIRARRRRRGKKVQVGYKINGIRNVHSIDCMFTVDFKVFYYWTDDKCKGRKGRLELNEPGLFNPELVIDNDAGLQLTHWEFQVKDSKTGLVKLSEYYRGKLMIPNMSLDMFPFDFQNLRICIKPHKKTIDEVELHPLPDECAIEHHARHEWNVIGSRTAMYATNPEHSTTAKVYSALHVIVLVERESDWHVRMIMWPIFLINICAWSVYAFPLEDLAGRMETSVALLLTNVATRFTTSDYMPKVPYSTLCDEILDWCFFFQFIGLVSNPLLYLGWRLGGGKKARWTSALGLGTVRYVELANVLMFIIMVFCLISLTSWKNAKLKKHRAEAQEWKRQALPASEPVHGSGTKLADNGEKTIAGRLLSSLQLLKTPLARRDSTEGLPSATSKDAPVAPIRFHHDPKHRGAEGLVPRVKSAFDILSPSHRRRTAKRYKSSLAAPDGHRDFQAFLEEGDSDVSTPQTPGEERFTKALLDEESTPSIGRRRTSGLPPDNGSMSMRRGRAPASRAAAGET</sequence>
<dbReference type="SUPFAM" id="SSF90112">
    <property type="entry name" value="Neurotransmitter-gated ion-channel transmembrane pore"/>
    <property type="match status" value="1"/>
</dbReference>
<feature type="transmembrane region" description="Helical" evidence="3">
    <location>
        <begin position="326"/>
        <end position="348"/>
    </location>
</feature>
<evidence type="ECO:0000256" key="2">
    <source>
        <dbReference type="SAM" id="MobiDB-lite"/>
    </source>
</evidence>
<dbReference type="Proteomes" id="UP000789595">
    <property type="component" value="Unassembled WGS sequence"/>
</dbReference>
<dbReference type="AlphaFoldDB" id="A0A8J2SW81"/>
<name>A0A8J2SW81_9STRA</name>
<dbReference type="GO" id="GO:0005230">
    <property type="term" value="F:extracellular ligand-gated monoatomic ion channel activity"/>
    <property type="evidence" value="ECO:0007669"/>
    <property type="project" value="InterPro"/>
</dbReference>
<keyword evidence="3" id="KW-0812">Transmembrane</keyword>
<dbReference type="OrthoDB" id="203862at2759"/>
<reference evidence="4" key="1">
    <citation type="submission" date="2021-11" db="EMBL/GenBank/DDBJ databases">
        <authorList>
            <consortium name="Genoscope - CEA"/>
            <person name="William W."/>
        </authorList>
    </citation>
    <scope>NUCLEOTIDE SEQUENCE</scope>
</reference>